<feature type="transmembrane region" description="Helical" evidence="8">
    <location>
        <begin position="272"/>
        <end position="299"/>
    </location>
</feature>
<evidence type="ECO:0000313" key="11">
    <source>
        <dbReference type="EMBL" id="KIH75752.1"/>
    </source>
</evidence>
<evidence type="ECO:0008006" key="13">
    <source>
        <dbReference type="Google" id="ProtNLM"/>
    </source>
</evidence>
<evidence type="ECO:0000259" key="9">
    <source>
        <dbReference type="Pfam" id="PF02687"/>
    </source>
</evidence>
<feature type="transmembrane region" description="Helical" evidence="8">
    <location>
        <begin position="320"/>
        <end position="344"/>
    </location>
</feature>
<evidence type="ECO:0000313" key="12">
    <source>
        <dbReference type="Proteomes" id="UP000035068"/>
    </source>
</evidence>
<comment type="caution">
    <text evidence="11">The sequence shown here is derived from an EMBL/GenBank/DDBJ whole genome shotgun (WGS) entry which is preliminary data.</text>
</comment>
<dbReference type="GO" id="GO:0098797">
    <property type="term" value="C:plasma membrane protein complex"/>
    <property type="evidence" value="ECO:0007669"/>
    <property type="project" value="TreeGrafter"/>
</dbReference>
<dbReference type="InterPro" id="IPR003838">
    <property type="entry name" value="ABC3_permease_C"/>
</dbReference>
<organism evidence="11 12">
    <name type="scientific">Geoalkalibacter ferrihydriticus DSM 17813</name>
    <dbReference type="NCBI Taxonomy" id="1121915"/>
    <lineage>
        <taxon>Bacteria</taxon>
        <taxon>Pseudomonadati</taxon>
        <taxon>Thermodesulfobacteriota</taxon>
        <taxon>Desulfuromonadia</taxon>
        <taxon>Desulfuromonadales</taxon>
        <taxon>Geoalkalibacteraceae</taxon>
        <taxon>Geoalkalibacter</taxon>
    </lineage>
</organism>
<feature type="domain" description="MacB-like periplasmic core" evidence="10">
    <location>
        <begin position="25"/>
        <end position="244"/>
    </location>
</feature>
<dbReference type="AlphaFoldDB" id="A0A0C2HSL6"/>
<dbReference type="PANTHER" id="PTHR30489:SF0">
    <property type="entry name" value="LIPOPROTEIN-RELEASING SYSTEM TRANSMEMBRANE PROTEIN LOLE"/>
    <property type="match status" value="1"/>
</dbReference>
<dbReference type="EMBL" id="JWJD01000007">
    <property type="protein sequence ID" value="KIH75752.1"/>
    <property type="molecule type" value="Genomic_DNA"/>
</dbReference>
<evidence type="ECO:0000256" key="4">
    <source>
        <dbReference type="ARBA" id="ARBA00022475"/>
    </source>
</evidence>
<dbReference type="GO" id="GO:0042953">
    <property type="term" value="P:lipoprotein transport"/>
    <property type="evidence" value="ECO:0007669"/>
    <property type="project" value="InterPro"/>
</dbReference>
<comment type="similarity">
    <text evidence="2">Belongs to the ABC-4 integral membrane protein family. LolC/E subfamily.</text>
</comment>
<name>A0A0C2HSL6_9BACT</name>
<feature type="domain" description="ABC3 transporter permease C-terminal" evidence="9">
    <location>
        <begin position="276"/>
        <end position="409"/>
    </location>
</feature>
<dbReference type="NCBIfam" id="TIGR02212">
    <property type="entry name" value="lolCE"/>
    <property type="match status" value="1"/>
</dbReference>
<dbReference type="Proteomes" id="UP000035068">
    <property type="component" value="Unassembled WGS sequence"/>
</dbReference>
<evidence type="ECO:0000256" key="1">
    <source>
        <dbReference type="ARBA" id="ARBA00004651"/>
    </source>
</evidence>
<dbReference type="PANTHER" id="PTHR30489">
    <property type="entry name" value="LIPOPROTEIN-RELEASING SYSTEM TRANSMEMBRANE PROTEIN LOLE"/>
    <property type="match status" value="1"/>
</dbReference>
<dbReference type="InterPro" id="IPR051447">
    <property type="entry name" value="Lipoprotein-release_system"/>
</dbReference>
<gene>
    <name evidence="11" type="ORF">GFER_14200</name>
</gene>
<dbReference type="GO" id="GO:0044874">
    <property type="term" value="P:lipoprotein localization to outer membrane"/>
    <property type="evidence" value="ECO:0007669"/>
    <property type="project" value="TreeGrafter"/>
</dbReference>
<evidence type="ECO:0000256" key="6">
    <source>
        <dbReference type="ARBA" id="ARBA00022989"/>
    </source>
</evidence>
<keyword evidence="5 8" id="KW-0812">Transmembrane</keyword>
<keyword evidence="12" id="KW-1185">Reference proteome</keyword>
<feature type="transmembrane region" description="Helical" evidence="8">
    <location>
        <begin position="20"/>
        <end position="46"/>
    </location>
</feature>
<reference evidence="11 12" key="1">
    <citation type="submission" date="2014-12" db="EMBL/GenBank/DDBJ databases">
        <title>Genomes of Geoalkalibacter ferrihydriticus and Geoalkalibacter subterraneus, two haloalkaliphilic metal-reducing members of the Geobacteraceae.</title>
        <authorList>
            <person name="Badalamenti J.P."/>
            <person name="Torres C.I."/>
            <person name="Krajmalnik-Brown R."/>
            <person name="Bond D.R."/>
        </authorList>
    </citation>
    <scope>NUCLEOTIDE SEQUENCE [LARGE SCALE GENOMIC DNA]</scope>
    <source>
        <strain evidence="11 12">DSM 17813</strain>
    </source>
</reference>
<dbReference type="Pfam" id="PF02687">
    <property type="entry name" value="FtsX"/>
    <property type="match status" value="1"/>
</dbReference>
<evidence type="ECO:0000256" key="7">
    <source>
        <dbReference type="ARBA" id="ARBA00023136"/>
    </source>
</evidence>
<evidence type="ECO:0000256" key="2">
    <source>
        <dbReference type="ARBA" id="ARBA00005236"/>
    </source>
</evidence>
<evidence type="ECO:0000256" key="3">
    <source>
        <dbReference type="ARBA" id="ARBA00022448"/>
    </source>
</evidence>
<dbReference type="Pfam" id="PF12704">
    <property type="entry name" value="MacB_PCD"/>
    <property type="match status" value="1"/>
</dbReference>
<evidence type="ECO:0000256" key="5">
    <source>
        <dbReference type="ARBA" id="ARBA00022692"/>
    </source>
</evidence>
<keyword evidence="3" id="KW-0813">Transport</keyword>
<comment type="subcellular location">
    <subcellularLocation>
        <location evidence="1">Cell membrane</location>
        <topology evidence="1">Multi-pass membrane protein</topology>
    </subcellularLocation>
</comment>
<feature type="transmembrane region" description="Helical" evidence="8">
    <location>
        <begin position="382"/>
        <end position="402"/>
    </location>
</feature>
<accession>A0A0C2HSL6</accession>
<dbReference type="RefSeq" id="WP_040100509.1">
    <property type="nucleotide sequence ID" value="NZ_JWJD01000007.1"/>
</dbReference>
<evidence type="ECO:0000256" key="8">
    <source>
        <dbReference type="SAM" id="Phobius"/>
    </source>
</evidence>
<sequence>MNYELFVSLRYLRAKRKQTFISVISFISIGGVTLGVAALIVVLAVMTGFHDGVRQQILGNLPNILIQKYGDSISDYDEVVARARQVPRIGDVTPFISREAMLLAQGNVAAVQVRGVERGHKAFEQEMITLGGDDLEDLLFDGRGPRPGILISIDSATTLGVAVGDTINVIPPMFTITPFGMIPKMKPFQVVGIMREKGSLLDTYNAYIQLPVAQNFFDLEGQVTGIEVDVLSFDDTSRVVSDLRDTFEFPFLVRSWEDMFGSFLSALKLEKLGLFIVLGIIVLVAAFNIATTLIMVVMEKHKDIAILRSMGATSRSIMKIFVFEGAIIGTLGTSLGTALGLLIAKNADPIIKYFENLLQVQIFDQSVYGMDHFPSVVNTGDVVAVVVVAMSISLLATIYPAWHASRMDPAEALRYE</sequence>
<keyword evidence="7 8" id="KW-0472">Membrane</keyword>
<dbReference type="InterPro" id="IPR025857">
    <property type="entry name" value="MacB_PCD"/>
</dbReference>
<protein>
    <recommendedName>
        <fullName evidence="13">ABC transporter permease</fullName>
    </recommendedName>
</protein>
<evidence type="ECO:0000259" key="10">
    <source>
        <dbReference type="Pfam" id="PF12704"/>
    </source>
</evidence>
<proteinExistence type="inferred from homology"/>
<dbReference type="InterPro" id="IPR011925">
    <property type="entry name" value="LolCE_TM"/>
</dbReference>
<keyword evidence="6 8" id="KW-1133">Transmembrane helix</keyword>
<keyword evidence="4" id="KW-1003">Cell membrane</keyword>